<dbReference type="Proteomes" id="UP001150941">
    <property type="component" value="Unassembled WGS sequence"/>
</dbReference>
<proteinExistence type="predicted"/>
<sequence length="522" mass="58850">MTSPNSRELVIAKTALYAALLRQDPTTVKREEIEVFHALLDTAIARCSHDNIQKCKEWLLQHVAYSTNRVEYLAKYLAELARSFAVPSAPRSKPSPQRRQIHILYLLNDLLHHFKSQQDPHAALPALCESQPQHILKLFAHVSAYSPETYPVHHRRLRNLLDHWSEKGYLSDSLIHRLREVVKTPSAAPVEELPSTGAAKKDVPFVIPPTHGDVSMPYYDLPVGNWLQHLIPNATIRLRPADLKPLQFKAGPADEMLVEDLKRFLKEADEIPGTEPLVKEDKTVGVDILGQRIIRDATASENYYAWSRSFAQKMKKRSDGFRGRHRSVSEERIGRKRRHSEDSASDYTVPSDSRSISRSRPQKRGNHQSSRPRSRSRRSDSRESPYSPKEPSPPRFPPPHQQHQPPHHQVQYPPAYSPTQPAYPPQHYPLGHSPSSSLPYPPPPPSNYSGSWPPPPPPPGPFPGGPFPPGPGMHPSAFPPSSYDNFPHGAQQPLPPGQQHFPPPHPGNHGNSNPWGRNGRNW</sequence>
<gene>
    <name evidence="3" type="ORF">N7468_008252</name>
</gene>
<dbReference type="PANTHER" id="PTHR12323">
    <property type="entry name" value="SR-RELATED CTD ASSOCIATED FACTOR 6"/>
    <property type="match status" value="1"/>
</dbReference>
<dbReference type="GO" id="GO:0048471">
    <property type="term" value="C:perinuclear region of cytoplasm"/>
    <property type="evidence" value="ECO:0007669"/>
    <property type="project" value="TreeGrafter"/>
</dbReference>
<feature type="compositionally biased region" description="Pro residues" evidence="1">
    <location>
        <begin position="388"/>
        <end position="400"/>
    </location>
</feature>
<feature type="compositionally biased region" description="Low complexity" evidence="1">
    <location>
        <begin position="401"/>
        <end position="414"/>
    </location>
</feature>
<feature type="compositionally biased region" description="Basic and acidic residues" evidence="1">
    <location>
        <begin position="317"/>
        <end position="333"/>
    </location>
</feature>
<feature type="compositionally biased region" description="Basic residues" evidence="1">
    <location>
        <begin position="360"/>
        <end position="376"/>
    </location>
</feature>
<reference evidence="3" key="1">
    <citation type="submission" date="2022-11" db="EMBL/GenBank/DDBJ databases">
        <authorList>
            <person name="Petersen C."/>
        </authorList>
    </citation>
    <scope>NUCLEOTIDE SEQUENCE</scope>
    <source>
        <strain evidence="3">IBT 19713</strain>
    </source>
</reference>
<evidence type="ECO:0000313" key="3">
    <source>
        <dbReference type="EMBL" id="KAJ5223710.1"/>
    </source>
</evidence>
<dbReference type="InterPro" id="IPR006569">
    <property type="entry name" value="CID_dom"/>
</dbReference>
<evidence type="ECO:0000256" key="1">
    <source>
        <dbReference type="SAM" id="MobiDB-lite"/>
    </source>
</evidence>
<dbReference type="AlphaFoldDB" id="A0A9W9NPK2"/>
<protein>
    <recommendedName>
        <fullName evidence="2">CID domain-containing protein</fullName>
    </recommendedName>
</protein>
<keyword evidence="4" id="KW-1185">Reference proteome</keyword>
<evidence type="ECO:0000259" key="2">
    <source>
        <dbReference type="PROSITE" id="PS51391"/>
    </source>
</evidence>
<reference evidence="3" key="2">
    <citation type="journal article" date="2023" name="IMA Fungus">
        <title>Comparative genomic study of the Penicillium genus elucidates a diverse pangenome and 15 lateral gene transfer events.</title>
        <authorList>
            <person name="Petersen C."/>
            <person name="Sorensen T."/>
            <person name="Nielsen M.R."/>
            <person name="Sondergaard T.E."/>
            <person name="Sorensen J.L."/>
            <person name="Fitzpatrick D.A."/>
            <person name="Frisvad J.C."/>
            <person name="Nielsen K.L."/>
        </authorList>
    </citation>
    <scope>NUCLEOTIDE SEQUENCE</scope>
    <source>
        <strain evidence="3">IBT 19713</strain>
    </source>
</reference>
<dbReference type="PANTHER" id="PTHR12323:SF0">
    <property type="entry name" value="CALCIUM HOMEOSTASIS ENDOPLASMIC RETICULUM PROTEIN"/>
    <property type="match status" value="1"/>
</dbReference>
<dbReference type="GeneID" id="83204851"/>
<dbReference type="InterPro" id="IPR008942">
    <property type="entry name" value="ENTH_VHS"/>
</dbReference>
<evidence type="ECO:0000313" key="4">
    <source>
        <dbReference type="Proteomes" id="UP001150941"/>
    </source>
</evidence>
<name>A0A9W9NPK2_9EURO</name>
<dbReference type="RefSeq" id="XP_058327893.1">
    <property type="nucleotide sequence ID" value="XM_058477548.1"/>
</dbReference>
<feature type="compositionally biased region" description="Pro residues" evidence="1">
    <location>
        <begin position="439"/>
        <end position="472"/>
    </location>
</feature>
<feature type="compositionally biased region" description="Pro residues" evidence="1">
    <location>
        <begin position="493"/>
        <end position="506"/>
    </location>
</feature>
<organism evidence="3 4">
    <name type="scientific">Penicillium chermesinum</name>
    <dbReference type="NCBI Taxonomy" id="63820"/>
    <lineage>
        <taxon>Eukaryota</taxon>
        <taxon>Fungi</taxon>
        <taxon>Dikarya</taxon>
        <taxon>Ascomycota</taxon>
        <taxon>Pezizomycotina</taxon>
        <taxon>Eurotiomycetes</taxon>
        <taxon>Eurotiomycetidae</taxon>
        <taxon>Eurotiales</taxon>
        <taxon>Aspergillaceae</taxon>
        <taxon>Penicillium</taxon>
    </lineage>
</organism>
<dbReference type="OrthoDB" id="21470at2759"/>
<feature type="region of interest" description="Disordered" evidence="1">
    <location>
        <begin position="315"/>
        <end position="522"/>
    </location>
</feature>
<feature type="domain" description="CID" evidence="2">
    <location>
        <begin position="28"/>
        <end position="186"/>
    </location>
</feature>
<dbReference type="EMBL" id="JAPQKS010000006">
    <property type="protein sequence ID" value="KAJ5223710.1"/>
    <property type="molecule type" value="Genomic_DNA"/>
</dbReference>
<comment type="caution">
    <text evidence="3">The sequence shown here is derived from an EMBL/GenBank/DDBJ whole genome shotgun (WGS) entry which is preliminary data.</text>
</comment>
<dbReference type="Gene3D" id="1.25.40.90">
    <property type="match status" value="1"/>
</dbReference>
<feature type="compositionally biased region" description="Low complexity" evidence="1">
    <location>
        <begin position="429"/>
        <end position="438"/>
    </location>
</feature>
<dbReference type="Pfam" id="PF04818">
    <property type="entry name" value="CID"/>
    <property type="match status" value="1"/>
</dbReference>
<accession>A0A9W9NPK2</accession>
<dbReference type="GO" id="GO:0006874">
    <property type="term" value="P:intracellular calcium ion homeostasis"/>
    <property type="evidence" value="ECO:0007669"/>
    <property type="project" value="TreeGrafter"/>
</dbReference>
<dbReference type="PROSITE" id="PS51391">
    <property type="entry name" value="CID"/>
    <property type="match status" value="1"/>
</dbReference>